<dbReference type="RefSeq" id="WP_161339214.1">
    <property type="nucleotide sequence ID" value="NZ_JBHSDG010000004.1"/>
</dbReference>
<reference evidence="2 3" key="1">
    <citation type="journal article" date="2014" name="Int. J. Syst. Evol. Microbiol.">
        <title>Sneathiella chungangensis sp. nov., isolated from a marine sand, and emended description of the genus Sneathiella.</title>
        <authorList>
            <person name="Siamphan C."/>
            <person name="Kim H."/>
            <person name="Lee J.S."/>
            <person name="Kim W."/>
        </authorList>
    </citation>
    <scope>NUCLEOTIDE SEQUENCE [LARGE SCALE GENOMIC DNA]</scope>
    <source>
        <strain evidence="2 3">KCTC 32476</strain>
    </source>
</reference>
<sequence length="269" mass="29231">MANLSAPEMFDNQAVTKNWKMLSAWMPVPELGVLPVNSFLLRGREALLVDTGLGMLADDFLERLESEIDLEDLKWIWLSHMDADHIGNLRSLLNAAPNARVLTNFLGMGKLNLAGFDVSRVHLIDQAGVPDIAGHNLAPVRPPYYDAPETIGFFDRDDGVFFAADSFGALLPNVVQDLASVSDADLADGLSRWSAIDAPWLSLVDKGAFSRNLAGLKRLDPAIMVSSHLPVARHGISEMTEIITKAYCGDAAIVADPLSVDHLLRSFAA</sequence>
<feature type="domain" description="Metallo-beta-lactamase" evidence="1">
    <location>
        <begin position="35"/>
        <end position="228"/>
    </location>
</feature>
<comment type="caution">
    <text evidence="2">The sequence shown here is derived from an EMBL/GenBank/DDBJ whole genome shotgun (WGS) entry which is preliminary data.</text>
</comment>
<proteinExistence type="predicted"/>
<dbReference type="SUPFAM" id="SSF56281">
    <property type="entry name" value="Metallo-hydrolase/oxidoreductase"/>
    <property type="match status" value="1"/>
</dbReference>
<keyword evidence="3" id="KW-1185">Reference proteome</keyword>
<evidence type="ECO:0000313" key="3">
    <source>
        <dbReference type="Proteomes" id="UP000445696"/>
    </source>
</evidence>
<dbReference type="EMBL" id="WTVA01000004">
    <property type="protein sequence ID" value="MZR22750.1"/>
    <property type="molecule type" value="Genomic_DNA"/>
</dbReference>
<keyword evidence="2" id="KW-0378">Hydrolase</keyword>
<name>A0A845MH52_9PROT</name>
<dbReference type="Pfam" id="PF00753">
    <property type="entry name" value="Lactamase_B"/>
    <property type="match status" value="1"/>
</dbReference>
<dbReference type="GO" id="GO:0016787">
    <property type="term" value="F:hydrolase activity"/>
    <property type="evidence" value="ECO:0007669"/>
    <property type="project" value="UniProtKB-KW"/>
</dbReference>
<dbReference type="PANTHER" id="PTHR43717:SF1">
    <property type="entry name" value="ANAEROBIC NITRIC OXIDE REDUCTASE FLAVORUBREDOXIN"/>
    <property type="match status" value="1"/>
</dbReference>
<evidence type="ECO:0000313" key="2">
    <source>
        <dbReference type="EMBL" id="MZR22750.1"/>
    </source>
</evidence>
<dbReference type="SMART" id="SM00849">
    <property type="entry name" value="Lactamase_B"/>
    <property type="match status" value="1"/>
</dbReference>
<evidence type="ECO:0000259" key="1">
    <source>
        <dbReference type="SMART" id="SM00849"/>
    </source>
</evidence>
<gene>
    <name evidence="2" type="ORF">GQF03_10450</name>
</gene>
<dbReference type="InterPro" id="IPR036866">
    <property type="entry name" value="RibonucZ/Hydroxyglut_hydro"/>
</dbReference>
<dbReference type="OrthoDB" id="9812260at2"/>
<dbReference type="AlphaFoldDB" id="A0A845MH52"/>
<protein>
    <submittedName>
        <fullName evidence="2">MBL fold metallo-hydrolase</fullName>
    </submittedName>
</protein>
<dbReference type="Proteomes" id="UP000445696">
    <property type="component" value="Unassembled WGS sequence"/>
</dbReference>
<accession>A0A845MH52</accession>
<dbReference type="InterPro" id="IPR001279">
    <property type="entry name" value="Metallo-B-lactamas"/>
</dbReference>
<dbReference type="Gene3D" id="3.60.15.10">
    <property type="entry name" value="Ribonuclease Z/Hydroxyacylglutathione hydrolase-like"/>
    <property type="match status" value="1"/>
</dbReference>
<dbReference type="PANTHER" id="PTHR43717">
    <property type="entry name" value="ANAEROBIC NITRIC OXIDE REDUCTASE FLAVORUBREDOXIN"/>
    <property type="match status" value="1"/>
</dbReference>
<organism evidence="2 3">
    <name type="scientific">Sneathiella chungangensis</name>
    <dbReference type="NCBI Taxonomy" id="1418234"/>
    <lineage>
        <taxon>Bacteria</taxon>
        <taxon>Pseudomonadati</taxon>
        <taxon>Pseudomonadota</taxon>
        <taxon>Alphaproteobacteria</taxon>
        <taxon>Sneathiellales</taxon>
        <taxon>Sneathiellaceae</taxon>
        <taxon>Sneathiella</taxon>
    </lineage>
</organism>